<dbReference type="AlphaFoldDB" id="A0A699XBQ1"/>
<proteinExistence type="predicted"/>
<evidence type="ECO:0000313" key="2">
    <source>
        <dbReference type="EMBL" id="GFD54241.1"/>
    </source>
</evidence>
<feature type="non-terminal residue" evidence="2">
    <location>
        <position position="1"/>
    </location>
</feature>
<gene>
    <name evidence="2" type="ORF">Tci_926210</name>
</gene>
<reference evidence="2" key="1">
    <citation type="journal article" date="2019" name="Sci. Rep.">
        <title>Draft genome of Tanacetum cinerariifolium, the natural source of mosquito coil.</title>
        <authorList>
            <person name="Yamashiro T."/>
            <person name="Shiraishi A."/>
            <person name="Satake H."/>
            <person name="Nakayama K."/>
        </authorList>
    </citation>
    <scope>NUCLEOTIDE SEQUENCE</scope>
</reference>
<name>A0A699XBQ1_TANCI</name>
<feature type="region of interest" description="Disordered" evidence="1">
    <location>
        <begin position="1"/>
        <end position="82"/>
    </location>
</feature>
<accession>A0A699XBQ1</accession>
<evidence type="ECO:0000256" key="1">
    <source>
        <dbReference type="SAM" id="MobiDB-lite"/>
    </source>
</evidence>
<protein>
    <submittedName>
        <fullName evidence="2">Uncharacterized protein</fullName>
    </submittedName>
</protein>
<sequence length="82" mass="8752">LPLPSPRHAWRPGAAGHWRNSGAKSAARGPGVAGRPPPISAAEPPQRRAALLPHAARQAGPGYRSPQLQAGHFQRGRLKRFD</sequence>
<organism evidence="2">
    <name type="scientific">Tanacetum cinerariifolium</name>
    <name type="common">Dalmatian daisy</name>
    <name type="synonym">Chrysanthemum cinerariifolium</name>
    <dbReference type="NCBI Taxonomy" id="118510"/>
    <lineage>
        <taxon>Eukaryota</taxon>
        <taxon>Viridiplantae</taxon>
        <taxon>Streptophyta</taxon>
        <taxon>Embryophyta</taxon>
        <taxon>Tracheophyta</taxon>
        <taxon>Spermatophyta</taxon>
        <taxon>Magnoliopsida</taxon>
        <taxon>eudicotyledons</taxon>
        <taxon>Gunneridae</taxon>
        <taxon>Pentapetalae</taxon>
        <taxon>asterids</taxon>
        <taxon>campanulids</taxon>
        <taxon>Asterales</taxon>
        <taxon>Asteraceae</taxon>
        <taxon>Asteroideae</taxon>
        <taxon>Anthemideae</taxon>
        <taxon>Anthemidinae</taxon>
        <taxon>Tanacetum</taxon>
    </lineage>
</organism>
<dbReference type="EMBL" id="BKCJ011803715">
    <property type="protein sequence ID" value="GFD54241.1"/>
    <property type="molecule type" value="Genomic_DNA"/>
</dbReference>
<comment type="caution">
    <text evidence="2">The sequence shown here is derived from an EMBL/GenBank/DDBJ whole genome shotgun (WGS) entry which is preliminary data.</text>
</comment>